<proteinExistence type="predicted"/>
<evidence type="ECO:0008006" key="5">
    <source>
        <dbReference type="Google" id="ProtNLM"/>
    </source>
</evidence>
<feature type="transmembrane region" description="Helical" evidence="2">
    <location>
        <begin position="66"/>
        <end position="84"/>
    </location>
</feature>
<keyword evidence="4" id="KW-1185">Reference proteome</keyword>
<feature type="region of interest" description="Disordered" evidence="1">
    <location>
        <begin position="1"/>
        <end position="25"/>
    </location>
</feature>
<dbReference type="RefSeq" id="WP_390317393.1">
    <property type="nucleotide sequence ID" value="NZ_JBHSPB010000010.1"/>
</dbReference>
<evidence type="ECO:0000256" key="1">
    <source>
        <dbReference type="SAM" id="MobiDB-lite"/>
    </source>
</evidence>
<comment type="caution">
    <text evidence="3">The sequence shown here is derived from an EMBL/GenBank/DDBJ whole genome shotgun (WGS) entry which is preliminary data.</text>
</comment>
<name>A0ABW0YZK1_9ACTN</name>
<evidence type="ECO:0000256" key="2">
    <source>
        <dbReference type="SAM" id="Phobius"/>
    </source>
</evidence>
<feature type="transmembrane region" description="Helical" evidence="2">
    <location>
        <begin position="120"/>
        <end position="140"/>
    </location>
</feature>
<evidence type="ECO:0000313" key="4">
    <source>
        <dbReference type="Proteomes" id="UP001596083"/>
    </source>
</evidence>
<accession>A0ABW0YZK1</accession>
<keyword evidence="2" id="KW-0472">Membrane</keyword>
<sequence length="145" mass="15798">MSTHSYLPGRHHGHRGPGPPALTRHLPRHAHRPRFEWAVPVTGGVLMGLYAMFLDHAHGGSWTKDVLLGLVTALIAIGVGHVLLRERGRMPTEVRAASFGAFFGICMGFLYSLAGATWLRASGVGLLLGGAFALVSYYVFYEHEH</sequence>
<keyword evidence="2" id="KW-1133">Transmembrane helix</keyword>
<gene>
    <name evidence="3" type="ORF">ACFP1Z_17845</name>
</gene>
<feature type="transmembrane region" description="Helical" evidence="2">
    <location>
        <begin position="35"/>
        <end position="54"/>
    </location>
</feature>
<feature type="transmembrane region" description="Helical" evidence="2">
    <location>
        <begin position="96"/>
        <end position="114"/>
    </location>
</feature>
<dbReference type="EMBL" id="JBHSPB010000010">
    <property type="protein sequence ID" value="MFC5722031.1"/>
    <property type="molecule type" value="Genomic_DNA"/>
</dbReference>
<organism evidence="3 4">
    <name type="scientific">Streptomyces gamaensis</name>
    <dbReference type="NCBI Taxonomy" id="1763542"/>
    <lineage>
        <taxon>Bacteria</taxon>
        <taxon>Bacillati</taxon>
        <taxon>Actinomycetota</taxon>
        <taxon>Actinomycetes</taxon>
        <taxon>Kitasatosporales</taxon>
        <taxon>Streptomycetaceae</taxon>
        <taxon>Streptomyces</taxon>
    </lineage>
</organism>
<keyword evidence="2" id="KW-0812">Transmembrane</keyword>
<dbReference type="Proteomes" id="UP001596083">
    <property type="component" value="Unassembled WGS sequence"/>
</dbReference>
<protein>
    <recommendedName>
        <fullName evidence="5">Integral membrane protein</fullName>
    </recommendedName>
</protein>
<evidence type="ECO:0000313" key="3">
    <source>
        <dbReference type="EMBL" id="MFC5722031.1"/>
    </source>
</evidence>
<reference evidence="4" key="1">
    <citation type="journal article" date="2019" name="Int. J. Syst. Evol. Microbiol.">
        <title>The Global Catalogue of Microorganisms (GCM) 10K type strain sequencing project: providing services to taxonomists for standard genome sequencing and annotation.</title>
        <authorList>
            <consortium name="The Broad Institute Genomics Platform"/>
            <consortium name="The Broad Institute Genome Sequencing Center for Infectious Disease"/>
            <person name="Wu L."/>
            <person name="Ma J."/>
        </authorList>
    </citation>
    <scope>NUCLEOTIDE SEQUENCE [LARGE SCALE GENOMIC DNA]</scope>
    <source>
        <strain evidence="4">CGMCC 4.7304</strain>
    </source>
</reference>